<dbReference type="HAMAP" id="MF_01384">
    <property type="entry name" value="UreD"/>
    <property type="match status" value="1"/>
</dbReference>
<evidence type="ECO:0000259" key="3">
    <source>
        <dbReference type="PROSITE" id="PS50835"/>
    </source>
</evidence>
<dbReference type="PANTHER" id="PTHR33643">
    <property type="entry name" value="UREASE ACCESSORY PROTEIN D"/>
    <property type="match status" value="1"/>
</dbReference>
<accession>A0A0H2SJ23</accession>
<keyword evidence="5" id="KW-1185">Reference proteome</keyword>
<dbReference type="InterPro" id="IPR007110">
    <property type="entry name" value="Ig-like_dom"/>
</dbReference>
<dbReference type="EMBL" id="KQ085909">
    <property type="protein sequence ID" value="KLO17081.1"/>
    <property type="molecule type" value="Genomic_DNA"/>
</dbReference>
<dbReference type="FunCoup" id="A0A0H2SJ23">
    <property type="interactions" value="31"/>
</dbReference>
<dbReference type="PANTHER" id="PTHR33643:SF1">
    <property type="entry name" value="UREASE ACCESSORY PROTEIN D"/>
    <property type="match status" value="1"/>
</dbReference>
<evidence type="ECO:0000256" key="2">
    <source>
        <dbReference type="ARBA" id="ARBA00023186"/>
    </source>
</evidence>
<dbReference type="InParanoid" id="A0A0H2SJ23"/>
<dbReference type="Proteomes" id="UP000053477">
    <property type="component" value="Unassembled WGS sequence"/>
</dbReference>
<reference evidence="4 5" key="1">
    <citation type="submission" date="2015-04" db="EMBL/GenBank/DDBJ databases">
        <title>Complete genome sequence of Schizopora paradoxa KUC8140, a cosmopolitan wood degrader in East Asia.</title>
        <authorList>
            <consortium name="DOE Joint Genome Institute"/>
            <person name="Min B."/>
            <person name="Park H."/>
            <person name="Jang Y."/>
            <person name="Kim J.-J."/>
            <person name="Kim K.H."/>
            <person name="Pangilinan J."/>
            <person name="Lipzen A."/>
            <person name="Riley R."/>
            <person name="Grigoriev I.V."/>
            <person name="Spatafora J.W."/>
            <person name="Choi I.-G."/>
        </authorList>
    </citation>
    <scope>NUCLEOTIDE SEQUENCE [LARGE SCALE GENOMIC DNA]</scope>
    <source>
        <strain evidence="4 5">KUC8140</strain>
    </source>
</reference>
<organism evidence="4 5">
    <name type="scientific">Schizopora paradoxa</name>
    <dbReference type="NCBI Taxonomy" id="27342"/>
    <lineage>
        <taxon>Eukaryota</taxon>
        <taxon>Fungi</taxon>
        <taxon>Dikarya</taxon>
        <taxon>Basidiomycota</taxon>
        <taxon>Agaricomycotina</taxon>
        <taxon>Agaricomycetes</taxon>
        <taxon>Hymenochaetales</taxon>
        <taxon>Schizoporaceae</taxon>
        <taxon>Schizopora</taxon>
    </lineage>
</organism>
<keyword evidence="2" id="KW-0143">Chaperone</keyword>
<name>A0A0H2SJ23_9AGAM</name>
<proteinExistence type="inferred from homology"/>
<evidence type="ECO:0000313" key="4">
    <source>
        <dbReference type="EMBL" id="KLO17081.1"/>
    </source>
</evidence>
<dbReference type="AlphaFoldDB" id="A0A0H2SJ23"/>
<sequence>MENNRPQGDAGNGHIQLDLHGREAIFSKLSYQYPLKLLSPRIAEQGVAIAYVLTYGGGLVSGDRINLHVDVGSSTSLVMLTQGSTKVFKHRPGVRLANSYTDSNPTSTTTSTIQRMLATVYENAFLILLPDPVTCFASASYSQFQTFRLHRGASAVLLDWFTSGRITRGEQWQFSRYYSLNEIWDAGTRMARDSLLLDSEDSQRTLKERLGIYSCYAALFLCGPKTKHMIQSLDEEYQEISVYQHASPPDLIWSLSHIDGEGRVVRIAGKETELVKLWLKDHLKGLEDVVGLDVYSKTFI</sequence>
<gene>
    <name evidence="4" type="ORF">SCHPADRAFT_822091</name>
</gene>
<dbReference type="OrthoDB" id="5550464at2759"/>
<evidence type="ECO:0000256" key="1">
    <source>
        <dbReference type="ARBA" id="ARBA00007177"/>
    </source>
</evidence>
<dbReference type="InterPro" id="IPR002669">
    <property type="entry name" value="UreD"/>
</dbReference>
<dbReference type="Pfam" id="PF01774">
    <property type="entry name" value="UreD"/>
    <property type="match status" value="1"/>
</dbReference>
<evidence type="ECO:0000313" key="5">
    <source>
        <dbReference type="Proteomes" id="UP000053477"/>
    </source>
</evidence>
<dbReference type="PROSITE" id="PS50835">
    <property type="entry name" value="IG_LIKE"/>
    <property type="match status" value="1"/>
</dbReference>
<protein>
    <submittedName>
        <fullName evidence="4">UreD-domain-containing protein</fullName>
    </submittedName>
</protein>
<dbReference type="GO" id="GO:0016151">
    <property type="term" value="F:nickel cation binding"/>
    <property type="evidence" value="ECO:0007669"/>
    <property type="project" value="InterPro"/>
</dbReference>
<comment type="similarity">
    <text evidence="1">Belongs to the UreD family.</text>
</comment>
<dbReference type="STRING" id="27342.A0A0H2SJ23"/>
<feature type="domain" description="Ig-like" evidence="3">
    <location>
        <begin position="105"/>
        <end position="217"/>
    </location>
</feature>